<evidence type="ECO:0000256" key="1">
    <source>
        <dbReference type="SAM" id="MobiDB-lite"/>
    </source>
</evidence>
<feature type="region of interest" description="Disordered" evidence="1">
    <location>
        <begin position="13"/>
        <end position="34"/>
    </location>
</feature>
<evidence type="ECO:0000313" key="2">
    <source>
        <dbReference type="EMBL" id="RFA12821.1"/>
    </source>
</evidence>
<name>A0A3E0VSX4_9MICO</name>
<dbReference type="EMBL" id="NBXB01000040">
    <property type="protein sequence ID" value="RFA12821.1"/>
    <property type="molecule type" value="Genomic_DNA"/>
</dbReference>
<accession>A0A3E0VSX4</accession>
<comment type="caution">
    <text evidence="2">The sequence shown here is derived from an EMBL/GenBank/DDBJ whole genome shotgun (WGS) entry which is preliminary data.</text>
</comment>
<dbReference type="AlphaFoldDB" id="A0A3E0VSX4"/>
<dbReference type="Proteomes" id="UP000256541">
    <property type="component" value="Unassembled WGS sequence"/>
</dbReference>
<proteinExistence type="predicted"/>
<protein>
    <submittedName>
        <fullName evidence="2">Uncharacterized protein</fullName>
    </submittedName>
</protein>
<evidence type="ECO:0000313" key="3">
    <source>
        <dbReference type="Proteomes" id="UP000256541"/>
    </source>
</evidence>
<gene>
    <name evidence="2" type="ORF">B7R22_14815</name>
</gene>
<organism evidence="2 3">
    <name type="scientific">Subtercola boreus</name>
    <dbReference type="NCBI Taxonomy" id="120213"/>
    <lineage>
        <taxon>Bacteria</taxon>
        <taxon>Bacillati</taxon>
        <taxon>Actinomycetota</taxon>
        <taxon>Actinomycetes</taxon>
        <taxon>Micrococcales</taxon>
        <taxon>Microbacteriaceae</taxon>
        <taxon>Subtercola</taxon>
    </lineage>
</organism>
<reference evidence="2 3" key="1">
    <citation type="submission" date="2017-04" db="EMBL/GenBank/DDBJ databases">
        <title>Comparative genome analysis of Subtercola boreus.</title>
        <authorList>
            <person name="Cho Y.-J."/>
            <person name="Cho A."/>
            <person name="Kim O.-S."/>
            <person name="Lee J.-I."/>
        </authorList>
    </citation>
    <scope>NUCLEOTIDE SEQUENCE [LARGE SCALE GENOMIC DNA]</scope>
    <source>
        <strain evidence="2 3">P27479</strain>
    </source>
</reference>
<sequence length="80" mass="8982">MSRAVVCDGLASYEVDQADNDQRDPERDEEQEDDLCPAVTVDLYMCGRETEQESNADDCDPDSCSYEPPARKGFRWGTIA</sequence>